<dbReference type="EMBL" id="CP043494">
    <property type="protein sequence ID" value="WNG44224.1"/>
    <property type="molecule type" value="Genomic_DNA"/>
</dbReference>
<dbReference type="RefSeq" id="WP_395816617.1">
    <property type="nucleotide sequence ID" value="NZ_CP043494.1"/>
</dbReference>
<reference evidence="2 3" key="1">
    <citation type="submission" date="2019-08" db="EMBL/GenBank/DDBJ databases">
        <title>Archangium and Cystobacter genomes.</title>
        <authorList>
            <person name="Chen I.-C.K."/>
            <person name="Wielgoss S."/>
        </authorList>
    </citation>
    <scope>NUCLEOTIDE SEQUENCE [LARGE SCALE GENOMIC DNA]</scope>
    <source>
        <strain evidence="2 3">Cbm 6</strain>
    </source>
</reference>
<keyword evidence="3" id="KW-1185">Reference proteome</keyword>
<organism evidence="2 3">
    <name type="scientific">Archangium minus</name>
    <dbReference type="NCBI Taxonomy" id="83450"/>
    <lineage>
        <taxon>Bacteria</taxon>
        <taxon>Pseudomonadati</taxon>
        <taxon>Myxococcota</taxon>
        <taxon>Myxococcia</taxon>
        <taxon>Myxococcales</taxon>
        <taxon>Cystobacterineae</taxon>
        <taxon>Archangiaceae</taxon>
        <taxon>Archangium</taxon>
    </lineage>
</organism>
<keyword evidence="1" id="KW-0732">Signal</keyword>
<evidence type="ECO:0000256" key="1">
    <source>
        <dbReference type="SAM" id="SignalP"/>
    </source>
</evidence>
<feature type="signal peptide" evidence="1">
    <location>
        <begin position="1"/>
        <end position="28"/>
    </location>
</feature>
<evidence type="ECO:0000313" key="3">
    <source>
        <dbReference type="Proteomes" id="UP001611383"/>
    </source>
</evidence>
<proteinExistence type="predicted"/>
<protein>
    <recommendedName>
        <fullName evidence="4">Lipoprotein</fullName>
    </recommendedName>
</protein>
<evidence type="ECO:0000313" key="2">
    <source>
        <dbReference type="EMBL" id="WNG44224.1"/>
    </source>
</evidence>
<feature type="chain" id="PRO_5045151776" description="Lipoprotein" evidence="1">
    <location>
        <begin position="29"/>
        <end position="258"/>
    </location>
</feature>
<sequence>MASASSPRFVMGALAALGLLAGCGRTVAEPVTLADLKDRTLKFTLMDVDSLERDSSVGAYRFTVEFSSGSSCARLTEGVTATFNGQPMKLSLGGVPDTGVGGRDVCEAPKATFDFDPEQWNNEPTEDIRVILQDDTHSVLLVLQDAKAKRRFLRSGGSAGTLRLGQTHTYVWLPETDTVQGTVQASLTHLDSGVVASLQVEQEGNAARFFVPEDTVANSKYHLRLSGTAAPQVLTCEGVAGCEGGLVHSEDVEVSIIP</sequence>
<gene>
    <name evidence="2" type="ORF">F0U60_08980</name>
</gene>
<accession>A0ABY9WM29</accession>
<dbReference type="Proteomes" id="UP001611383">
    <property type="component" value="Chromosome"/>
</dbReference>
<name>A0ABY9WM29_9BACT</name>
<evidence type="ECO:0008006" key="4">
    <source>
        <dbReference type="Google" id="ProtNLM"/>
    </source>
</evidence>